<dbReference type="EMBL" id="SRLO01000038">
    <property type="protein sequence ID" value="TNN82675.1"/>
    <property type="molecule type" value="Genomic_DNA"/>
</dbReference>
<sequence>MLAGKPVISESQAHQVTHYGEASSPAFGHSDRDYFCVVVAVGLEFVQLCEFKSSQRHRAEDHDAARVMDGAN</sequence>
<dbReference type="Proteomes" id="UP000314294">
    <property type="component" value="Unassembled WGS sequence"/>
</dbReference>
<reference evidence="1 2" key="1">
    <citation type="submission" date="2019-03" db="EMBL/GenBank/DDBJ databases">
        <title>First draft genome of Liparis tanakae, snailfish: a comprehensive survey of snailfish specific genes.</title>
        <authorList>
            <person name="Kim W."/>
            <person name="Song I."/>
            <person name="Jeong J.-H."/>
            <person name="Kim D."/>
            <person name="Kim S."/>
            <person name="Ryu S."/>
            <person name="Song J.Y."/>
            <person name="Lee S.K."/>
        </authorList>
    </citation>
    <scope>NUCLEOTIDE SEQUENCE [LARGE SCALE GENOMIC DNA]</scope>
    <source>
        <tissue evidence="1">Muscle</tissue>
    </source>
</reference>
<dbReference type="AlphaFoldDB" id="A0A4Z2IXH2"/>
<protein>
    <submittedName>
        <fullName evidence="1">Uncharacterized protein</fullName>
    </submittedName>
</protein>
<comment type="caution">
    <text evidence="1">The sequence shown here is derived from an EMBL/GenBank/DDBJ whole genome shotgun (WGS) entry which is preliminary data.</text>
</comment>
<accession>A0A4Z2IXH2</accession>
<name>A0A4Z2IXH2_9TELE</name>
<keyword evidence="2" id="KW-1185">Reference proteome</keyword>
<evidence type="ECO:0000313" key="1">
    <source>
        <dbReference type="EMBL" id="TNN82675.1"/>
    </source>
</evidence>
<organism evidence="1 2">
    <name type="scientific">Liparis tanakae</name>
    <name type="common">Tanaka's snailfish</name>
    <dbReference type="NCBI Taxonomy" id="230148"/>
    <lineage>
        <taxon>Eukaryota</taxon>
        <taxon>Metazoa</taxon>
        <taxon>Chordata</taxon>
        <taxon>Craniata</taxon>
        <taxon>Vertebrata</taxon>
        <taxon>Euteleostomi</taxon>
        <taxon>Actinopterygii</taxon>
        <taxon>Neopterygii</taxon>
        <taxon>Teleostei</taxon>
        <taxon>Neoteleostei</taxon>
        <taxon>Acanthomorphata</taxon>
        <taxon>Eupercaria</taxon>
        <taxon>Perciformes</taxon>
        <taxon>Cottioidei</taxon>
        <taxon>Cottales</taxon>
        <taxon>Liparidae</taxon>
        <taxon>Liparis</taxon>
    </lineage>
</organism>
<gene>
    <name evidence="1" type="ORF">EYF80_007193</name>
</gene>
<evidence type="ECO:0000313" key="2">
    <source>
        <dbReference type="Proteomes" id="UP000314294"/>
    </source>
</evidence>
<proteinExistence type="predicted"/>